<evidence type="ECO:0000256" key="2">
    <source>
        <dbReference type="ARBA" id="ARBA00022475"/>
    </source>
</evidence>
<comment type="subcellular location">
    <subcellularLocation>
        <location evidence="1">Cell inner membrane</location>
    </subcellularLocation>
</comment>
<dbReference type="EC" id="2.3.1.-" evidence="7"/>
<evidence type="ECO:0000256" key="6">
    <source>
        <dbReference type="ARBA" id="ARBA00023315"/>
    </source>
</evidence>
<accession>A0A916J4N1</accession>
<evidence type="ECO:0000256" key="4">
    <source>
        <dbReference type="ARBA" id="ARBA00022679"/>
    </source>
</evidence>
<dbReference type="InterPro" id="IPR004960">
    <property type="entry name" value="LipA_acyltrans"/>
</dbReference>
<comment type="caution">
    <text evidence="7">The sequence shown here is derived from an EMBL/GenBank/DDBJ whole genome shotgun (WGS) entry which is preliminary data.</text>
</comment>
<dbReference type="EMBL" id="CAJQUM010000001">
    <property type="protein sequence ID" value="CAG4884497.1"/>
    <property type="molecule type" value="Genomic_DNA"/>
</dbReference>
<evidence type="ECO:0000256" key="1">
    <source>
        <dbReference type="ARBA" id="ARBA00004533"/>
    </source>
</evidence>
<dbReference type="AlphaFoldDB" id="A0A916J4N1"/>
<keyword evidence="2" id="KW-1003">Cell membrane</keyword>
<dbReference type="PANTHER" id="PTHR30606">
    <property type="entry name" value="LIPID A BIOSYNTHESIS LAUROYL ACYLTRANSFERASE"/>
    <property type="match status" value="1"/>
</dbReference>
<keyword evidence="6 7" id="KW-0012">Acyltransferase</keyword>
<dbReference type="PIRSF" id="PIRSF026649">
    <property type="entry name" value="MsbB"/>
    <property type="match status" value="1"/>
</dbReference>
<dbReference type="CDD" id="cd07984">
    <property type="entry name" value="LPLAT_LABLAT-like"/>
    <property type="match status" value="1"/>
</dbReference>
<keyword evidence="5" id="KW-0472">Membrane</keyword>
<dbReference type="GO" id="GO:0016746">
    <property type="term" value="F:acyltransferase activity"/>
    <property type="evidence" value="ECO:0007669"/>
    <property type="project" value="UniProtKB-KW"/>
</dbReference>
<evidence type="ECO:0000256" key="3">
    <source>
        <dbReference type="ARBA" id="ARBA00022519"/>
    </source>
</evidence>
<keyword evidence="3" id="KW-0997">Cell inner membrane</keyword>
<dbReference type="Pfam" id="PF03279">
    <property type="entry name" value="Lip_A_acyltrans"/>
    <property type="match status" value="1"/>
</dbReference>
<evidence type="ECO:0000256" key="5">
    <source>
        <dbReference type="ARBA" id="ARBA00023136"/>
    </source>
</evidence>
<dbReference type="PANTHER" id="PTHR30606:SF9">
    <property type="entry name" value="LIPID A BIOSYNTHESIS LAUROYLTRANSFERASE"/>
    <property type="match status" value="1"/>
</dbReference>
<evidence type="ECO:0000313" key="8">
    <source>
        <dbReference type="Proteomes" id="UP000742786"/>
    </source>
</evidence>
<keyword evidence="8" id="KW-1185">Reference proteome</keyword>
<dbReference type="GO" id="GO:0005886">
    <property type="term" value="C:plasma membrane"/>
    <property type="evidence" value="ECO:0007669"/>
    <property type="project" value="UniProtKB-SubCell"/>
</dbReference>
<evidence type="ECO:0000313" key="7">
    <source>
        <dbReference type="EMBL" id="CAG4884497.1"/>
    </source>
</evidence>
<keyword evidence="4 7" id="KW-0808">Transferase</keyword>
<name>A0A916J4N1_9PROT</name>
<gene>
    <name evidence="7" type="ORF">GTOL_12380</name>
</gene>
<sequence>MTALLSYLALALMWLLHWLPLRVTRACGTALGLALYFAIPQRRRIVMTNLRLCFPQRNESWRRSIARRHFIAFACSTLDRAYFWWSSRQRLERLIRLNGREHLKDASGKPTIMLVPHFIGLDAAGVVVSMATPAISVYSRLKNPYFDAQFHAGRMRFNQPLLLSRQDGMRRVLKALREGFPFFYLPDLDFGAKDAVFVPFFGVPTATITGVSRLARLSRARVVPCIARMTQDGYDITLLPPWENYPGESLEADTSRMSAFIEAEVMKMPEQYLWSHKRFKTRPPGEKGVY</sequence>
<protein>
    <submittedName>
        <fullName evidence="7">Lipid A biosynthesis lauroyl acyltransferase</fullName>
        <ecNumber evidence="7">2.3.1.-</ecNumber>
    </submittedName>
</protein>
<reference evidence="7" key="1">
    <citation type="submission" date="2021-04" db="EMBL/GenBank/DDBJ databases">
        <authorList>
            <person name="Hornung B."/>
        </authorList>
    </citation>
    <scope>NUCLEOTIDE SEQUENCE</scope>
    <source>
        <strain evidence="7">G5G6</strain>
    </source>
</reference>
<dbReference type="Proteomes" id="UP000742786">
    <property type="component" value="Unassembled WGS sequence"/>
</dbReference>
<organism evidence="7 8">
    <name type="scientific">Georgfuchsia toluolica</name>
    <dbReference type="NCBI Taxonomy" id="424218"/>
    <lineage>
        <taxon>Bacteria</taxon>
        <taxon>Pseudomonadati</taxon>
        <taxon>Pseudomonadota</taxon>
        <taxon>Betaproteobacteria</taxon>
        <taxon>Nitrosomonadales</taxon>
        <taxon>Sterolibacteriaceae</taxon>
        <taxon>Georgfuchsia</taxon>
    </lineage>
</organism>
<proteinExistence type="predicted"/>
<dbReference type="RefSeq" id="WP_246590962.1">
    <property type="nucleotide sequence ID" value="NZ_CAJQUM010000001.1"/>
</dbReference>
<dbReference type="GO" id="GO:0009247">
    <property type="term" value="P:glycolipid biosynthetic process"/>
    <property type="evidence" value="ECO:0007669"/>
    <property type="project" value="UniProtKB-ARBA"/>
</dbReference>